<protein>
    <submittedName>
        <fullName evidence="1">Uncharacterized protein</fullName>
    </submittedName>
</protein>
<organism evidence="1 2">
    <name type="scientific">Loigolactobacillus coryniformis subsp. coryniformis KCTC 3167 = DSM 20001</name>
    <dbReference type="NCBI Taxonomy" id="913848"/>
    <lineage>
        <taxon>Bacteria</taxon>
        <taxon>Bacillati</taxon>
        <taxon>Bacillota</taxon>
        <taxon>Bacilli</taxon>
        <taxon>Lactobacillales</taxon>
        <taxon>Lactobacillaceae</taxon>
        <taxon>Loigolactobacillus</taxon>
    </lineage>
</organism>
<gene>
    <name evidence="1" type="ORF">FD22_GL002081</name>
</gene>
<dbReference type="PATRIC" id="fig|913848.6.peg.2126"/>
<name>A0A0R1EZF0_9LACO</name>
<dbReference type="AlphaFoldDB" id="A0A0R1EZF0"/>
<proteinExistence type="predicted"/>
<accession>A0A0R1EZF0</accession>
<reference evidence="1 2" key="1">
    <citation type="journal article" date="2015" name="Genome Announc.">
        <title>Expanding the biotechnology potential of lactobacilli through comparative genomics of 213 strains and associated genera.</title>
        <authorList>
            <person name="Sun Z."/>
            <person name="Harris H.M."/>
            <person name="McCann A."/>
            <person name="Guo C."/>
            <person name="Argimon S."/>
            <person name="Zhang W."/>
            <person name="Yang X."/>
            <person name="Jeffery I.B."/>
            <person name="Cooney J.C."/>
            <person name="Kagawa T.F."/>
            <person name="Liu W."/>
            <person name="Song Y."/>
            <person name="Salvetti E."/>
            <person name="Wrobel A."/>
            <person name="Rasinkangas P."/>
            <person name="Parkhill J."/>
            <person name="Rea M.C."/>
            <person name="O'Sullivan O."/>
            <person name="Ritari J."/>
            <person name="Douillard F.P."/>
            <person name="Paul Ross R."/>
            <person name="Yang R."/>
            <person name="Briner A.E."/>
            <person name="Felis G.E."/>
            <person name="de Vos W.M."/>
            <person name="Barrangou R."/>
            <person name="Klaenhammer T.R."/>
            <person name="Caufield P.W."/>
            <person name="Cui Y."/>
            <person name="Zhang H."/>
            <person name="O'Toole P.W."/>
        </authorList>
    </citation>
    <scope>NUCLEOTIDE SEQUENCE [LARGE SCALE GENOMIC DNA]</scope>
    <source>
        <strain evidence="1 2">DSM 20001</strain>
    </source>
</reference>
<sequence length="132" mass="14648">MHLTKCCLAEEGTLNMKVAVKNETDLRELITKDDPNAESVLLFLLVPAVNTGVAQVGFKPTTTTDNKKALLQVEYQGKYVTGYYQAVMTLAQYETLKADLLKLRDYTFTQTFKLTAPLATGEAPILLTDDKI</sequence>
<evidence type="ECO:0000313" key="1">
    <source>
        <dbReference type="EMBL" id="KRK14864.1"/>
    </source>
</evidence>
<comment type="caution">
    <text evidence="1">The sequence shown here is derived from an EMBL/GenBank/DDBJ whole genome shotgun (WGS) entry which is preliminary data.</text>
</comment>
<evidence type="ECO:0000313" key="2">
    <source>
        <dbReference type="Proteomes" id="UP000051181"/>
    </source>
</evidence>
<dbReference type="Proteomes" id="UP000051181">
    <property type="component" value="Unassembled WGS sequence"/>
</dbReference>
<dbReference type="EMBL" id="AZCN01000064">
    <property type="protein sequence ID" value="KRK14864.1"/>
    <property type="molecule type" value="Genomic_DNA"/>
</dbReference>